<organism evidence="1 2">
    <name type="scientific">Xanthomonas perforans</name>
    <dbReference type="NCBI Taxonomy" id="442694"/>
    <lineage>
        <taxon>Bacteria</taxon>
        <taxon>Pseudomonadati</taxon>
        <taxon>Pseudomonadota</taxon>
        <taxon>Gammaproteobacteria</taxon>
        <taxon>Lysobacterales</taxon>
        <taxon>Lysobacteraceae</taxon>
        <taxon>Xanthomonas</taxon>
    </lineage>
</organism>
<evidence type="ECO:0000313" key="1">
    <source>
        <dbReference type="EMBL" id="NEL81163.1"/>
    </source>
</evidence>
<dbReference type="Proteomes" id="UP000471082">
    <property type="component" value="Unassembled WGS sequence"/>
</dbReference>
<name>A0A7X5N4A0_XANPE</name>
<feature type="non-terminal residue" evidence="1">
    <location>
        <position position="88"/>
    </location>
</feature>
<reference evidence="1 2" key="1">
    <citation type="submission" date="2019-11" db="EMBL/GenBank/DDBJ databases">
        <title>Genome-resolved metagenomics to study the prevalence of co-infection and intraspecific heterogeneity among plant pathogen metapopulations.</title>
        <authorList>
            <person name="Newberry E."/>
            <person name="Bhandari R."/>
            <person name="Kemble J."/>
            <person name="Sikora E."/>
            <person name="Potnis N."/>
        </authorList>
    </citation>
    <scope>NUCLEOTIDE SEQUENCE [LARGE SCALE GENOMIC DNA]</scope>
    <source>
        <strain evidence="1">Xp_Tom_Tuscaloosa_18b</strain>
    </source>
</reference>
<gene>
    <name evidence="1" type="ORF">G3W61_33440</name>
</gene>
<evidence type="ECO:0000313" key="2">
    <source>
        <dbReference type="Proteomes" id="UP000471082"/>
    </source>
</evidence>
<dbReference type="EMBL" id="JAAGYU010002301">
    <property type="protein sequence ID" value="NEL81163.1"/>
    <property type="molecule type" value="Genomic_DNA"/>
</dbReference>
<proteinExistence type="predicted"/>
<sequence length="88" mass="9560">MPHVETAILLREATRLADGSRPVPISPLLQPLVARLQAEHEDRTVLERTAQALAGCELELLLPPGLADTDMGRRLQAGFGNLAEAIRQ</sequence>
<comment type="caution">
    <text evidence="1">The sequence shown here is derived from an EMBL/GenBank/DDBJ whole genome shotgun (WGS) entry which is preliminary data.</text>
</comment>
<accession>A0A7X5N4A0</accession>
<dbReference type="AlphaFoldDB" id="A0A7X5N4A0"/>
<protein>
    <submittedName>
        <fullName evidence="1">Methyl-accepting chemotaxis protein</fullName>
    </submittedName>
</protein>